<proteinExistence type="predicted"/>
<keyword evidence="3" id="KW-1185">Reference proteome</keyword>
<organism evidence="1 4">
    <name type="scientific">Chryseobacterium culicis</name>
    <dbReference type="NCBI Taxonomy" id="680127"/>
    <lineage>
        <taxon>Bacteria</taxon>
        <taxon>Pseudomonadati</taxon>
        <taxon>Bacteroidota</taxon>
        <taxon>Flavobacteriia</taxon>
        <taxon>Flavobacteriales</taxon>
        <taxon>Weeksellaceae</taxon>
        <taxon>Chryseobacterium group</taxon>
        <taxon>Chryseobacterium</taxon>
    </lineage>
</organism>
<dbReference type="RefSeq" id="WP_105681550.1">
    <property type="nucleotide sequence ID" value="NZ_JBBGZD010000001.1"/>
</dbReference>
<sequence>MEIKAALEKYKIIGKYFDPDYERENEALTEFKANNQNLSDQQTAELLDLLQSDSEMPDKYFVADLLYLYNSFSRDLFESLLTTAIHYKDPSFNRIFLIPCLNAFGTKAVANYLADQFSKGDIIERIGISNLIYWLKPQGNGEADQLHHTILEKANNTSNLIELYHYKLQYRNKLNHITKIPDNAENLIKAIKGNKEYEELLFDKLGWIKKTQILIENKGIQTDLFYVPPFTLNEGEIIIINLFHGPHFYETEMFLKDLFCGKTNHESFIIHKKMTFAEHFRESNFRDIFYPMTVGKYLRKNTNPASPYAAKIYETEWINKKIKVNSITGNPRRLLTLYATLSKTNNIVFDLAGLDPEGAKETYKIVKEAVKKGGSAILLDGYDDMKNDCTKYIELQWKQA</sequence>
<dbReference type="EMBL" id="PCPH01000001">
    <property type="protein sequence ID" value="PRB92620.1"/>
    <property type="molecule type" value="Genomic_DNA"/>
</dbReference>
<evidence type="ECO:0000313" key="4">
    <source>
        <dbReference type="Proteomes" id="UP000238534"/>
    </source>
</evidence>
<reference evidence="3 4" key="1">
    <citation type="submission" date="2017-09" db="EMBL/GenBank/DDBJ databases">
        <title>Genomic, metabolic, and phenotypic characteristics of bacterial isolates from the natural microbiome of the model nematode Caenorhabditis elegans.</title>
        <authorList>
            <person name="Zimmermann J."/>
            <person name="Obeng N."/>
            <person name="Yang W."/>
            <person name="Obeng O."/>
            <person name="Kissoyan K."/>
            <person name="Pees B."/>
            <person name="Dirksen P."/>
            <person name="Hoppner M."/>
            <person name="Franke A."/>
            <person name="Rosenstiel P."/>
            <person name="Leippe M."/>
            <person name="Dierking K."/>
            <person name="Kaleta C."/>
            <person name="Schulenburg H."/>
        </authorList>
    </citation>
    <scope>NUCLEOTIDE SEQUENCE [LARGE SCALE GENOMIC DNA]</scope>
    <source>
        <strain evidence="1 4">MYb25</strain>
        <strain evidence="2 3">MYb44</strain>
    </source>
</reference>
<accession>A0A2S9D257</accession>
<dbReference type="EMBL" id="PCPP01000001">
    <property type="protein sequence ID" value="PRB86868.1"/>
    <property type="molecule type" value="Genomic_DNA"/>
</dbReference>
<evidence type="ECO:0000313" key="2">
    <source>
        <dbReference type="EMBL" id="PRB92620.1"/>
    </source>
</evidence>
<evidence type="ECO:0000313" key="1">
    <source>
        <dbReference type="EMBL" id="PRB86868.1"/>
    </source>
</evidence>
<evidence type="ECO:0000313" key="3">
    <source>
        <dbReference type="Proteomes" id="UP000238325"/>
    </source>
</evidence>
<comment type="caution">
    <text evidence="1">The sequence shown here is derived from an EMBL/GenBank/DDBJ whole genome shotgun (WGS) entry which is preliminary data.</text>
</comment>
<dbReference type="Proteomes" id="UP000238325">
    <property type="component" value="Unassembled WGS sequence"/>
</dbReference>
<gene>
    <name evidence="1" type="ORF">CQ022_11645</name>
    <name evidence="2" type="ORF">CQ033_05315</name>
</gene>
<protein>
    <submittedName>
        <fullName evidence="1">Uncharacterized protein</fullName>
    </submittedName>
</protein>
<name>A0A2S9D257_CHRCI</name>
<dbReference type="OrthoDB" id="790721at2"/>
<dbReference type="AlphaFoldDB" id="A0A2S9D257"/>
<dbReference type="Proteomes" id="UP000238534">
    <property type="component" value="Unassembled WGS sequence"/>
</dbReference>